<dbReference type="EMBL" id="JAPFFM010000001">
    <property type="protein sequence ID" value="KAJ6775959.1"/>
    <property type="molecule type" value="Genomic_DNA"/>
</dbReference>
<dbReference type="Proteomes" id="UP001151752">
    <property type="component" value="Chromosome 16"/>
</dbReference>
<dbReference type="PANTHER" id="PTHR46801">
    <property type="entry name" value="OS06G0309200 PROTEIN"/>
    <property type="match status" value="1"/>
</dbReference>
<evidence type="ECO:0000259" key="4">
    <source>
        <dbReference type="Pfam" id="PF01273"/>
    </source>
</evidence>
<evidence type="ECO:0000256" key="1">
    <source>
        <dbReference type="ARBA" id="ARBA00023180"/>
    </source>
</evidence>
<evidence type="ECO:0000256" key="2">
    <source>
        <dbReference type="ARBA" id="ARBA00060933"/>
    </source>
</evidence>
<feature type="domain" description="Lipid-binding serum glycoprotein N-terminal" evidence="4">
    <location>
        <begin position="39"/>
        <end position="212"/>
    </location>
</feature>
<dbReference type="SUPFAM" id="SSF55394">
    <property type="entry name" value="Bactericidal permeability-increasing protein, BPI"/>
    <property type="match status" value="1"/>
</dbReference>
<proteinExistence type="inferred from homology"/>
<evidence type="ECO:0000256" key="3">
    <source>
        <dbReference type="SAM" id="SignalP"/>
    </source>
</evidence>
<name>A0A9Q0WZK1_9ROSI</name>
<dbReference type="InterPro" id="IPR045897">
    <property type="entry name" value="BPI/LBP_pln"/>
</dbReference>
<feature type="signal peptide" evidence="3">
    <location>
        <begin position="1"/>
        <end position="20"/>
    </location>
</feature>
<keyword evidence="1" id="KW-0325">Glycoprotein</keyword>
<dbReference type="Pfam" id="PF01273">
    <property type="entry name" value="LBP_BPI_CETP"/>
    <property type="match status" value="1"/>
</dbReference>
<feature type="chain" id="PRO_5040230104" description="Lipid-binding serum glycoprotein N-terminal domain-containing protein" evidence="3">
    <location>
        <begin position="21"/>
        <end position="241"/>
    </location>
</feature>
<protein>
    <recommendedName>
        <fullName evidence="4">Lipid-binding serum glycoprotein N-terminal domain-containing protein</fullName>
    </recommendedName>
</protein>
<organism evidence="5 6">
    <name type="scientific">Salix koriyanagi</name>
    <dbReference type="NCBI Taxonomy" id="2511006"/>
    <lineage>
        <taxon>Eukaryota</taxon>
        <taxon>Viridiplantae</taxon>
        <taxon>Streptophyta</taxon>
        <taxon>Embryophyta</taxon>
        <taxon>Tracheophyta</taxon>
        <taxon>Spermatophyta</taxon>
        <taxon>Magnoliopsida</taxon>
        <taxon>eudicotyledons</taxon>
        <taxon>Gunneridae</taxon>
        <taxon>Pentapetalae</taxon>
        <taxon>rosids</taxon>
        <taxon>fabids</taxon>
        <taxon>Malpighiales</taxon>
        <taxon>Salicaceae</taxon>
        <taxon>Saliceae</taxon>
        <taxon>Salix</taxon>
    </lineage>
</organism>
<keyword evidence="6" id="KW-1185">Reference proteome</keyword>
<comment type="caution">
    <text evidence="5">The sequence shown here is derived from an EMBL/GenBank/DDBJ whole genome shotgun (WGS) entry which is preliminary data.</text>
</comment>
<dbReference type="PANTHER" id="PTHR46801:SF2">
    <property type="entry name" value="LIPOPOLYSACCHARIDE-BINDING PROTEIN"/>
    <property type="match status" value="1"/>
</dbReference>
<evidence type="ECO:0000313" key="6">
    <source>
        <dbReference type="Proteomes" id="UP001151752"/>
    </source>
</evidence>
<dbReference type="Gene3D" id="3.15.10.10">
    <property type="entry name" value="Bactericidal permeability-increasing protein, domain 1"/>
    <property type="match status" value="1"/>
</dbReference>
<reference evidence="5" key="2">
    <citation type="journal article" date="2023" name="Int. J. Mol. Sci.">
        <title>De Novo Assembly and Annotation of 11 Diverse Shrub Willow (Salix) Genomes Reveals Novel Gene Organization in Sex-Linked Regions.</title>
        <authorList>
            <person name="Hyden B."/>
            <person name="Feng K."/>
            <person name="Yates T.B."/>
            <person name="Jawdy S."/>
            <person name="Cereghino C."/>
            <person name="Smart L.B."/>
            <person name="Muchero W."/>
        </authorList>
    </citation>
    <scope>NUCLEOTIDE SEQUENCE</scope>
    <source>
        <tissue evidence="5">Shoot tip</tissue>
    </source>
</reference>
<dbReference type="InterPro" id="IPR017942">
    <property type="entry name" value="Lipid-bd_serum_glycop_N"/>
</dbReference>
<reference evidence="5" key="1">
    <citation type="submission" date="2022-11" db="EMBL/GenBank/DDBJ databases">
        <authorList>
            <person name="Hyden B.L."/>
            <person name="Feng K."/>
            <person name="Yates T."/>
            <person name="Jawdy S."/>
            <person name="Smart L.B."/>
            <person name="Muchero W."/>
        </authorList>
    </citation>
    <scope>NUCLEOTIDE SEQUENCE</scope>
    <source>
        <tissue evidence="5">Shoot tip</tissue>
    </source>
</reference>
<dbReference type="GO" id="GO:0008289">
    <property type="term" value="F:lipid binding"/>
    <property type="evidence" value="ECO:0007669"/>
    <property type="project" value="InterPro"/>
</dbReference>
<keyword evidence="3" id="KW-0732">Signal</keyword>
<evidence type="ECO:0000313" key="5">
    <source>
        <dbReference type="EMBL" id="KAJ6775959.1"/>
    </source>
</evidence>
<dbReference type="InterPro" id="IPR017943">
    <property type="entry name" value="Bactericidal_perm-incr_a/b_dom"/>
</dbReference>
<dbReference type="AlphaFoldDB" id="A0A9Q0WZK1"/>
<accession>A0A9Q0WZK1</accession>
<dbReference type="CDD" id="cd00025">
    <property type="entry name" value="BPI1"/>
    <property type="match status" value="1"/>
</dbReference>
<gene>
    <name evidence="5" type="ORF">OIU74_000200</name>
</gene>
<dbReference type="FunFam" id="3.15.10.10:FF:000001">
    <property type="entry name" value="phospholipid transfer protein-like"/>
    <property type="match status" value="1"/>
</dbReference>
<comment type="similarity">
    <text evidence="2">Belongs to the BPI/LBP/Plunc superfamily. BPI/LBP (TC 1.C.40) family.</text>
</comment>
<sequence length="241" mass="25570">MAHPLLFLVACLVLIQAGTAHNLESNEEGHVSLLLSSKGVDFAKDVLINKAVSTIIPLQLPDIEKSVKIPLIGKVRMILSNITIFSVNVSSSYVENGNPGLVLVASGATASLSMKWAYSYSTWLIVISDSGDASVQVKGMEVGLTIAIKEQGGTLELSLLDCGCHVQDITIKLNGGASWLYQGIVDAFQGSIGSAVENAISKKIKEEIVKLDSLLQSLPKQIPIDHVAALNTTFVGQPCSE</sequence>